<reference evidence="3" key="1">
    <citation type="submission" date="2022-01" db="EMBL/GenBank/DDBJ databases">
        <authorList>
            <person name="King R."/>
        </authorList>
    </citation>
    <scope>NUCLEOTIDE SEQUENCE</scope>
</reference>
<name>A0A9P0HHK8_NEZVI</name>
<dbReference type="OrthoDB" id="10428890at2759"/>
<keyword evidence="1" id="KW-0175">Coiled coil</keyword>
<protein>
    <submittedName>
        <fullName evidence="3">Uncharacterized protein</fullName>
    </submittedName>
</protein>
<organism evidence="3 4">
    <name type="scientific">Nezara viridula</name>
    <name type="common">Southern green stink bug</name>
    <name type="synonym">Cimex viridulus</name>
    <dbReference type="NCBI Taxonomy" id="85310"/>
    <lineage>
        <taxon>Eukaryota</taxon>
        <taxon>Metazoa</taxon>
        <taxon>Ecdysozoa</taxon>
        <taxon>Arthropoda</taxon>
        <taxon>Hexapoda</taxon>
        <taxon>Insecta</taxon>
        <taxon>Pterygota</taxon>
        <taxon>Neoptera</taxon>
        <taxon>Paraneoptera</taxon>
        <taxon>Hemiptera</taxon>
        <taxon>Heteroptera</taxon>
        <taxon>Panheteroptera</taxon>
        <taxon>Pentatomomorpha</taxon>
        <taxon>Pentatomoidea</taxon>
        <taxon>Pentatomidae</taxon>
        <taxon>Pentatominae</taxon>
        <taxon>Nezara</taxon>
    </lineage>
</organism>
<feature type="region of interest" description="Disordered" evidence="2">
    <location>
        <begin position="314"/>
        <end position="339"/>
    </location>
</feature>
<accession>A0A9P0HHK8</accession>
<evidence type="ECO:0000313" key="3">
    <source>
        <dbReference type="EMBL" id="CAH1402065.1"/>
    </source>
</evidence>
<dbReference type="Proteomes" id="UP001152798">
    <property type="component" value="Chromosome 5"/>
</dbReference>
<sequence length="494" mass="55655">MSECEGVNIYASGDYLLDERQGYLCSTIERLRAHMISLKEKLQEEKTLLSELKAETQYLTRQRAEVSEDYHLGSYQSISQISLRPPNSKEHAGDIATAKKPPEEPRQNFDRVRYVQRLREIDNLCKEEMAKMNCVVEQMEPLKQIASDWMLETRLKEISGTSISKDVNPVMQGSAGQPYRTEPGFEPAAFAHTAFAGEVIVIPPEKSTPPIPVFMPEGKCDAPPDCSVLKPTPIIKTSKSRIELKSKKESQLELDCMLKPVPQKNAVAATDRKSQLTKVKKETQPKNSSSEASLASLEALKEKNITLIEAADNKDRKDNVSQLDKKAEEDWKSTGSGKTSKSAISLESIQRAFANHHKKRRKTIKGGSNDTDAAGILQKADQGREIMSLDRKKVDQKVQDKLLAYLHPSAKKIVKNWVMVGRERKLEGLARRKAERYKKCILNQDHNKDVELSLCEDDVINKFLYVEDGYVYTPLFISEPEDELSSNANSVSEN</sequence>
<gene>
    <name evidence="3" type="ORF">NEZAVI_LOCUS10974</name>
</gene>
<feature type="coiled-coil region" evidence="1">
    <location>
        <begin position="28"/>
        <end position="55"/>
    </location>
</feature>
<feature type="region of interest" description="Disordered" evidence="2">
    <location>
        <begin position="81"/>
        <end position="105"/>
    </location>
</feature>
<evidence type="ECO:0000256" key="2">
    <source>
        <dbReference type="SAM" id="MobiDB-lite"/>
    </source>
</evidence>
<proteinExistence type="predicted"/>
<dbReference type="EMBL" id="OV725081">
    <property type="protein sequence ID" value="CAH1402065.1"/>
    <property type="molecule type" value="Genomic_DNA"/>
</dbReference>
<feature type="compositionally biased region" description="Basic and acidic residues" evidence="2">
    <location>
        <begin position="270"/>
        <end position="284"/>
    </location>
</feature>
<dbReference type="AlphaFoldDB" id="A0A9P0HHK8"/>
<evidence type="ECO:0000313" key="4">
    <source>
        <dbReference type="Proteomes" id="UP001152798"/>
    </source>
</evidence>
<feature type="compositionally biased region" description="Basic and acidic residues" evidence="2">
    <location>
        <begin position="314"/>
        <end position="332"/>
    </location>
</feature>
<feature type="region of interest" description="Disordered" evidence="2">
    <location>
        <begin position="265"/>
        <end position="293"/>
    </location>
</feature>
<evidence type="ECO:0000256" key="1">
    <source>
        <dbReference type="SAM" id="Coils"/>
    </source>
</evidence>
<keyword evidence="4" id="KW-1185">Reference proteome</keyword>